<dbReference type="EMBL" id="CP001230">
    <property type="protein sequence ID" value="ACO03131.1"/>
    <property type="molecule type" value="Genomic_DNA"/>
</dbReference>
<evidence type="ECO:0000256" key="3">
    <source>
        <dbReference type="ARBA" id="ARBA00022989"/>
    </source>
</evidence>
<evidence type="ECO:0000256" key="1">
    <source>
        <dbReference type="ARBA" id="ARBA00004141"/>
    </source>
</evidence>
<dbReference type="GO" id="GO:0005262">
    <property type="term" value="F:calcium channel activity"/>
    <property type="evidence" value="ECO:0007669"/>
    <property type="project" value="TreeGrafter"/>
</dbReference>
<dbReference type="OrthoDB" id="9794225at2"/>
<dbReference type="Proteomes" id="UP000001366">
    <property type="component" value="Chromosome"/>
</dbReference>
<keyword evidence="4 5" id="KW-0472">Membrane</keyword>
<dbReference type="InterPro" id="IPR044880">
    <property type="entry name" value="NCX_ion-bd_dom_sf"/>
</dbReference>
<dbReference type="InterPro" id="IPR004837">
    <property type="entry name" value="NaCa_Exmemb"/>
</dbReference>
<keyword evidence="3 5" id="KW-1133">Transmembrane helix</keyword>
<keyword evidence="2 5" id="KW-0812">Transmembrane</keyword>
<keyword evidence="8" id="KW-1185">Reference proteome</keyword>
<dbReference type="Pfam" id="PF01699">
    <property type="entry name" value="Na_Ca_ex"/>
    <property type="match status" value="2"/>
</dbReference>
<dbReference type="PANTHER" id="PTHR10846:SF8">
    <property type="entry name" value="INNER MEMBRANE PROTEIN YRBG"/>
    <property type="match status" value="1"/>
</dbReference>
<dbReference type="Gene3D" id="1.20.1420.30">
    <property type="entry name" value="NCX, central ion-binding region"/>
    <property type="match status" value="1"/>
</dbReference>
<feature type="transmembrane region" description="Helical" evidence="5">
    <location>
        <begin position="102"/>
        <end position="124"/>
    </location>
</feature>
<dbReference type="GO" id="GO:0006874">
    <property type="term" value="P:intracellular calcium ion homeostasis"/>
    <property type="evidence" value="ECO:0007669"/>
    <property type="project" value="TreeGrafter"/>
</dbReference>
<dbReference type="STRING" id="123214.PERMA_1015"/>
<feature type="domain" description="Sodium/calcium exchanger membrane region" evidence="6">
    <location>
        <begin position="2"/>
        <end position="149"/>
    </location>
</feature>
<dbReference type="InterPro" id="IPR004481">
    <property type="entry name" value="K/Na/Ca-exchanger"/>
</dbReference>
<reference evidence="7 8" key="1">
    <citation type="journal article" date="2009" name="J. Bacteriol.">
        <title>Complete and draft genome sequences of six members of the Aquificales.</title>
        <authorList>
            <person name="Reysenbach A.L."/>
            <person name="Hamamura N."/>
            <person name="Podar M."/>
            <person name="Griffiths E."/>
            <person name="Ferreira S."/>
            <person name="Hochstein R."/>
            <person name="Heidelberg J."/>
            <person name="Johnson J."/>
            <person name="Mead D."/>
            <person name="Pohorille A."/>
            <person name="Sarmiento M."/>
            <person name="Schweighofer K."/>
            <person name="Seshadri R."/>
            <person name="Voytek M.A."/>
        </authorList>
    </citation>
    <scope>NUCLEOTIDE SEQUENCE [LARGE SCALE GENOMIC DNA]</scope>
    <source>
        <strain evidence="8">DSM 14350 / EX-H1</strain>
    </source>
</reference>
<dbReference type="HOGENOM" id="CLU_007948_2_1_0"/>
<accession>C0QQ55</accession>
<evidence type="ECO:0000256" key="2">
    <source>
        <dbReference type="ARBA" id="ARBA00022692"/>
    </source>
</evidence>
<evidence type="ECO:0000313" key="7">
    <source>
        <dbReference type="EMBL" id="ACO03131.1"/>
    </source>
</evidence>
<evidence type="ECO:0000313" key="8">
    <source>
        <dbReference type="Proteomes" id="UP000001366"/>
    </source>
</evidence>
<organism evidence="7 8">
    <name type="scientific">Persephonella marina (strain DSM 14350 / EX-H1)</name>
    <dbReference type="NCBI Taxonomy" id="123214"/>
    <lineage>
        <taxon>Bacteria</taxon>
        <taxon>Pseudomonadati</taxon>
        <taxon>Aquificota</taxon>
        <taxon>Aquificia</taxon>
        <taxon>Aquificales</taxon>
        <taxon>Hydrogenothermaceae</taxon>
        <taxon>Persephonella</taxon>
    </lineage>
</organism>
<evidence type="ECO:0000256" key="5">
    <source>
        <dbReference type="SAM" id="Phobius"/>
    </source>
</evidence>
<comment type="subcellular location">
    <subcellularLocation>
        <location evidence="1">Membrane</location>
        <topology evidence="1">Multi-pass membrane protein</topology>
    </subcellularLocation>
</comment>
<feature type="transmembrane region" description="Helical" evidence="5">
    <location>
        <begin position="282"/>
        <end position="302"/>
    </location>
</feature>
<name>C0QQ55_PERMH</name>
<feature type="transmembrane region" description="Helical" evidence="5">
    <location>
        <begin position="214"/>
        <end position="237"/>
    </location>
</feature>
<dbReference type="GO" id="GO:0008273">
    <property type="term" value="F:calcium, potassium:sodium antiporter activity"/>
    <property type="evidence" value="ECO:0007669"/>
    <property type="project" value="TreeGrafter"/>
</dbReference>
<feature type="transmembrane region" description="Helical" evidence="5">
    <location>
        <begin position="244"/>
        <end position="262"/>
    </location>
</feature>
<protein>
    <submittedName>
        <fullName evidence="7">Sodium/calcium exchanger membrane region</fullName>
    </submittedName>
</protein>
<dbReference type="KEGG" id="pmx:PERMA_1015"/>
<feature type="domain" description="Sodium/calcium exchanger membrane region" evidence="6">
    <location>
        <begin position="188"/>
        <end position="328"/>
    </location>
</feature>
<proteinExistence type="predicted"/>
<feature type="transmembrane region" description="Helical" evidence="5">
    <location>
        <begin position="184"/>
        <end position="202"/>
    </location>
</feature>
<dbReference type="PaxDb" id="123214-PERMA_1015"/>
<dbReference type="AlphaFoldDB" id="C0QQ55"/>
<evidence type="ECO:0000256" key="4">
    <source>
        <dbReference type="ARBA" id="ARBA00023136"/>
    </source>
</evidence>
<feature type="transmembrane region" description="Helical" evidence="5">
    <location>
        <begin position="72"/>
        <end position="90"/>
    </location>
</feature>
<dbReference type="GO" id="GO:0005886">
    <property type="term" value="C:plasma membrane"/>
    <property type="evidence" value="ECO:0007669"/>
    <property type="project" value="TreeGrafter"/>
</dbReference>
<gene>
    <name evidence="7" type="ordered locus">PERMA_1015</name>
</gene>
<dbReference type="PANTHER" id="PTHR10846">
    <property type="entry name" value="SODIUM/POTASSIUM/CALCIUM EXCHANGER"/>
    <property type="match status" value="1"/>
</dbReference>
<sequence>MLWLVFLALMLVIFFTGKRLVKYGDMIAEKLNIGRTTVGVIFVASITSLPELITGISSVTYADTPDIAAGDIFGSCMFNLLILAFLDAFFRDKPITTKVHHGLTLSTAFGIIMITVAGMGIFLGDFIPSVGWISYTSILIIVIYLIAVKIVTDYERRLIARSVKKAAQELLYEGITTREIFIRYLINASILVFAAVFLPKVGKIISHQYGLTETFFGTLFVALTTSLPEFAVSIAAIKMNMITISVANILGSNIFNIFILAIDDIFYMKGSLFADMSDLNMTGAFSAVLMSSVVIIGLIYRAEKKPIRLAFESIALIVIYIVTMSILYLE</sequence>
<dbReference type="eggNOG" id="COG0530">
    <property type="taxonomic scope" value="Bacteria"/>
</dbReference>
<feature type="transmembrane region" description="Helical" evidence="5">
    <location>
        <begin position="309"/>
        <end position="329"/>
    </location>
</feature>
<feature type="transmembrane region" description="Helical" evidence="5">
    <location>
        <begin position="130"/>
        <end position="151"/>
    </location>
</feature>
<evidence type="ECO:0000259" key="6">
    <source>
        <dbReference type="Pfam" id="PF01699"/>
    </source>
</evidence>
<dbReference type="RefSeq" id="WP_012675370.1">
    <property type="nucleotide sequence ID" value="NC_012440.1"/>
</dbReference>